<dbReference type="GeneID" id="14916990"/>
<organism evidence="2 3">
    <name type="scientific">Acanthamoeba castellanii (strain ATCC 30010 / Neff)</name>
    <dbReference type="NCBI Taxonomy" id="1257118"/>
    <lineage>
        <taxon>Eukaryota</taxon>
        <taxon>Amoebozoa</taxon>
        <taxon>Discosea</taxon>
        <taxon>Longamoebia</taxon>
        <taxon>Centramoebida</taxon>
        <taxon>Acanthamoebidae</taxon>
        <taxon>Acanthamoeba</taxon>
    </lineage>
</organism>
<dbReference type="PANTHER" id="PTHR46920:SF1">
    <property type="entry name" value="PROTEIN MSS51 HOMOLOG, MITOCHONDRIAL-RELATED"/>
    <property type="match status" value="1"/>
</dbReference>
<dbReference type="STRING" id="1257118.L8GST0"/>
<evidence type="ECO:0000313" key="3">
    <source>
        <dbReference type="Proteomes" id="UP000011083"/>
    </source>
</evidence>
<dbReference type="Proteomes" id="UP000011083">
    <property type="component" value="Unassembled WGS sequence"/>
</dbReference>
<dbReference type="OrthoDB" id="432970at2759"/>
<feature type="domain" description="Mitochondrial splicing suppressor 51-like C-terminal" evidence="1">
    <location>
        <begin position="111"/>
        <end position="241"/>
    </location>
</feature>
<dbReference type="VEuPathDB" id="AmoebaDB:ACA1_202110"/>
<dbReference type="Pfam" id="PF20179">
    <property type="entry name" value="MSS51_C"/>
    <property type="match status" value="1"/>
</dbReference>
<evidence type="ECO:0000259" key="1">
    <source>
        <dbReference type="Pfam" id="PF20179"/>
    </source>
</evidence>
<reference evidence="2 3" key="1">
    <citation type="journal article" date="2013" name="Genome Biol.">
        <title>Genome of Acanthamoeba castellanii highlights extensive lateral gene transfer and early evolution of tyrosine kinase signaling.</title>
        <authorList>
            <person name="Clarke M."/>
            <person name="Lohan A.J."/>
            <person name="Liu B."/>
            <person name="Lagkouvardos I."/>
            <person name="Roy S."/>
            <person name="Zafar N."/>
            <person name="Bertelli C."/>
            <person name="Schilde C."/>
            <person name="Kianianmomeni A."/>
            <person name="Burglin T.R."/>
            <person name="Frech C."/>
            <person name="Turcotte B."/>
            <person name="Kopec K.O."/>
            <person name="Synnott J.M."/>
            <person name="Choo C."/>
            <person name="Paponov I."/>
            <person name="Finkler A."/>
            <person name="Soon Heng Tan C."/>
            <person name="Hutchins A.P."/>
            <person name="Weinmeier T."/>
            <person name="Rattei T."/>
            <person name="Chu J.S."/>
            <person name="Gimenez G."/>
            <person name="Irimia M."/>
            <person name="Rigden D.J."/>
            <person name="Fitzpatrick D.A."/>
            <person name="Lorenzo-Morales J."/>
            <person name="Bateman A."/>
            <person name="Chiu C.H."/>
            <person name="Tang P."/>
            <person name="Hegemann P."/>
            <person name="Fromm H."/>
            <person name="Raoult D."/>
            <person name="Greub G."/>
            <person name="Miranda-Saavedra D."/>
            <person name="Chen N."/>
            <person name="Nash P."/>
            <person name="Ginger M.L."/>
            <person name="Horn M."/>
            <person name="Schaap P."/>
            <person name="Caler L."/>
            <person name="Loftus B."/>
        </authorList>
    </citation>
    <scope>NUCLEOTIDE SEQUENCE [LARGE SCALE GENOMIC DNA]</scope>
    <source>
        <strain evidence="2 3">Neff</strain>
    </source>
</reference>
<protein>
    <recommendedName>
        <fullName evidence="1">Mitochondrial splicing suppressor 51-like C-terminal domain-containing protein</fullName>
    </recommendedName>
</protein>
<dbReference type="PANTHER" id="PTHR46920">
    <property type="match status" value="1"/>
</dbReference>
<proteinExistence type="predicted"/>
<dbReference type="EMBL" id="KB008001">
    <property type="protein sequence ID" value="ELR16259.1"/>
    <property type="molecule type" value="Genomic_DNA"/>
</dbReference>
<dbReference type="InterPro" id="IPR046824">
    <property type="entry name" value="Mss51-like_C"/>
</dbReference>
<accession>L8GST0</accession>
<name>L8GST0_ACACF</name>
<dbReference type="InterPro" id="IPR052839">
    <property type="entry name" value="Mito_gene_expr_regulator"/>
</dbReference>
<dbReference type="KEGG" id="acan:ACA1_202110"/>
<evidence type="ECO:0000313" key="2">
    <source>
        <dbReference type="EMBL" id="ELR16259.1"/>
    </source>
</evidence>
<dbReference type="RefSeq" id="XP_004338272.1">
    <property type="nucleotide sequence ID" value="XM_004338224.1"/>
</dbReference>
<sequence>MEDGAFAGLARTHQRLDFAHHREICRTIHALRQQPLASPSVAEVRRLLGDVAPEGSEEALRFTLHKRMELQMAQRMLRRELQRNESELIMFQDKCVVCFEGGIHPIKPQRFEKYLEILHCLPALKRLNICMIGPETGNKSCILNISIHLAFYHDFATLGKFTQPDLVLGLNVGLHEQPFSHMTANTWLPTLQLLVDKSIPTVFTSFTHEEWEKDTEVAWRAWAKITLPGQPNPWRSLQPLQEMEVTNTFFYLNHIMWAFEGCQP</sequence>
<keyword evidence="3" id="KW-1185">Reference proteome</keyword>
<dbReference type="AlphaFoldDB" id="L8GST0"/>
<gene>
    <name evidence="2" type="ORF">ACA1_202110</name>
</gene>